<dbReference type="EMBL" id="UOEU01000015">
    <property type="protein sequence ID" value="VAW29926.1"/>
    <property type="molecule type" value="Genomic_DNA"/>
</dbReference>
<feature type="domain" description="Scaffold protein Nfu/NifU N-terminal" evidence="1">
    <location>
        <begin position="7"/>
        <end position="91"/>
    </location>
</feature>
<organism evidence="2">
    <name type="scientific">hydrothermal vent metagenome</name>
    <dbReference type="NCBI Taxonomy" id="652676"/>
    <lineage>
        <taxon>unclassified sequences</taxon>
        <taxon>metagenomes</taxon>
        <taxon>ecological metagenomes</taxon>
    </lineage>
</organism>
<evidence type="ECO:0000313" key="2">
    <source>
        <dbReference type="EMBL" id="VAW29926.1"/>
    </source>
</evidence>
<gene>
    <name evidence="2" type="ORF">MNBD_CHLOROFLEXI01-2165</name>
</gene>
<dbReference type="InterPro" id="IPR014824">
    <property type="entry name" value="Nfu/NifU_N"/>
</dbReference>
<protein>
    <recommendedName>
        <fullName evidence="1">Scaffold protein Nfu/NifU N-terminal domain-containing protein</fullName>
    </recommendedName>
</protein>
<sequence length="92" mass="10310">MSEYIEIETELSDDNSTLNVYTNLQLNEGELEQYHSAEELEEGSPVAQTFAIIEGINTLQIQGGEITVHREPDAAWHIIISDISAALKDFFL</sequence>
<name>A0A3B0VDA2_9ZZZZ</name>
<dbReference type="Pfam" id="PF08712">
    <property type="entry name" value="Nfu_N"/>
    <property type="match status" value="1"/>
</dbReference>
<evidence type="ECO:0000259" key="1">
    <source>
        <dbReference type="Pfam" id="PF08712"/>
    </source>
</evidence>
<dbReference type="Gene3D" id="3.30.1370.70">
    <property type="entry name" value="Scaffold protein Nfu/NifU, N-terminal domain"/>
    <property type="match status" value="1"/>
</dbReference>
<dbReference type="SUPFAM" id="SSF110836">
    <property type="entry name" value="Hypothetical protein SAV1430"/>
    <property type="match status" value="1"/>
</dbReference>
<accession>A0A3B0VDA2</accession>
<proteinExistence type="predicted"/>
<dbReference type="InterPro" id="IPR036498">
    <property type="entry name" value="Nfu/NifU_N_sf"/>
</dbReference>
<reference evidence="2" key="1">
    <citation type="submission" date="2018-06" db="EMBL/GenBank/DDBJ databases">
        <authorList>
            <person name="Zhirakovskaya E."/>
        </authorList>
    </citation>
    <scope>NUCLEOTIDE SEQUENCE</scope>
</reference>
<dbReference type="AlphaFoldDB" id="A0A3B0VDA2"/>